<dbReference type="Proteomes" id="UP000501623">
    <property type="component" value="Chromosome"/>
</dbReference>
<evidence type="ECO:0000256" key="1">
    <source>
        <dbReference type="SAM" id="SignalP"/>
    </source>
</evidence>
<dbReference type="AlphaFoldDB" id="A0A6M6BJT2"/>
<feature type="signal peptide" evidence="1">
    <location>
        <begin position="1"/>
        <end position="19"/>
    </location>
</feature>
<evidence type="ECO:0000313" key="2">
    <source>
        <dbReference type="EMBL" id="QJX48346.1"/>
    </source>
</evidence>
<dbReference type="InterPro" id="IPR010281">
    <property type="entry name" value="DUF885"/>
</dbReference>
<dbReference type="GO" id="GO:0015078">
    <property type="term" value="F:proton transmembrane transporter activity"/>
    <property type="evidence" value="ECO:0007669"/>
    <property type="project" value="InterPro"/>
</dbReference>
<gene>
    <name evidence="2" type="ORF">HMJ29_16020</name>
</gene>
<evidence type="ECO:0000313" key="3">
    <source>
        <dbReference type="Proteomes" id="UP000501623"/>
    </source>
</evidence>
<keyword evidence="1" id="KW-0732">Signal</keyword>
<dbReference type="Pfam" id="PF05960">
    <property type="entry name" value="DUF885"/>
    <property type="match status" value="1"/>
</dbReference>
<name>A0A6M6BJT2_9BACT</name>
<organism evidence="2 3">
    <name type="scientific">Hymenobacter taeanensis</name>
    <dbReference type="NCBI Taxonomy" id="2735321"/>
    <lineage>
        <taxon>Bacteria</taxon>
        <taxon>Pseudomonadati</taxon>
        <taxon>Bacteroidota</taxon>
        <taxon>Cytophagia</taxon>
        <taxon>Cytophagales</taxon>
        <taxon>Hymenobacteraceae</taxon>
        <taxon>Hymenobacter</taxon>
    </lineage>
</organism>
<dbReference type="RefSeq" id="WP_171592431.1">
    <property type="nucleotide sequence ID" value="NZ_CP053538.1"/>
</dbReference>
<protein>
    <submittedName>
        <fullName evidence="2">DUF885 domain-containing protein</fullName>
    </submittedName>
</protein>
<reference evidence="2 3" key="1">
    <citation type="submission" date="2020-05" db="EMBL/GenBank/DDBJ databases">
        <title>Complete genome sequence of Hymenobacter sp. TS19 in Coasted Sand Dune.</title>
        <authorList>
            <person name="Lee J.-H."/>
            <person name="Jung J.-H."/>
            <person name="Jeong S."/>
            <person name="Zhao L."/>
            <person name="Kim M.-K."/>
            <person name="Seo H.-S."/>
            <person name="Lim S."/>
        </authorList>
    </citation>
    <scope>NUCLEOTIDE SEQUENCE [LARGE SCALE GENOMIC DNA]</scope>
    <source>
        <strain evidence="2 3">TS19</strain>
    </source>
</reference>
<dbReference type="PROSITE" id="PS51257">
    <property type="entry name" value="PROKAR_LIPOPROTEIN"/>
    <property type="match status" value="1"/>
</dbReference>
<feature type="chain" id="PRO_5027034451" evidence="1">
    <location>
        <begin position="20"/>
        <end position="593"/>
    </location>
</feature>
<dbReference type="EMBL" id="CP053538">
    <property type="protein sequence ID" value="QJX48346.1"/>
    <property type="molecule type" value="Genomic_DNA"/>
</dbReference>
<proteinExistence type="predicted"/>
<dbReference type="KEGG" id="hts:HMJ29_16020"/>
<dbReference type="InterPro" id="IPR036132">
    <property type="entry name" value="Vac_ATP_synth_c_sf"/>
</dbReference>
<keyword evidence="3" id="KW-1185">Reference proteome</keyword>
<dbReference type="SUPFAM" id="SSF118203">
    <property type="entry name" value="Vacuolar ATP synthase subunit C"/>
    <property type="match status" value="1"/>
</dbReference>
<sequence length="593" mass="67638">MSKLYSLRLVLAAGLSGLAAVSACNSNTKPTSGTPETVNADFDRYKQRFIDSLWYYNPEWASSVGYHRYDSLLIVPTAGRRQTEAAAIARRREEMKIFNVEDLSVNNQTDYHLLENYLQSARFYADTLRDWQWNPASYNLSGSVAEILNGRYQPLDRRLRSISNKISHSADYYEAAKANIRQPTREHTKLAIQQNEGGLEVFGKALQDSIARSGLSGREKKEFTGRIATTRLVMEGYVRFLQQEVLPAGNFRSFRLGNELFSRKFALDIQSRYTADQVYQKALQHKQELLHDMGKRAARLWPKYFPGQPLPTDSVVLIKQVLTKLSEKHPTPAGFVQAVRDQIPTLVQWVDTHNLLTQDPTKPLVVRETPLYMRGSEAGASVSAPGPYDKAADTYYNVEPLTGQPAAQAESYLREYNQYTLQILNIHEAIPGHYTQLVYANRSPSLVKSIFGNGAMIEGWAVYAERMMLESGYGGNTDEIWLAWDKWNMRVTLNTILDHEVHVNNISEQAAVAMLLRDGFQEEAEARNKWRRATLSQVQLSSYFTGYTEIYDLREELKKREGSKFDLKAFHEQFLSYGSAPVKYIRQMMLAKQ</sequence>
<dbReference type="PANTHER" id="PTHR33361:SF15">
    <property type="entry name" value="DUF885 FAMILY LIPOPROTEIN"/>
    <property type="match status" value="1"/>
</dbReference>
<accession>A0A6M6BJT2</accession>
<dbReference type="PANTHER" id="PTHR33361">
    <property type="entry name" value="GLR0591 PROTEIN"/>
    <property type="match status" value="1"/>
</dbReference>
<dbReference type="GO" id="GO:0033180">
    <property type="term" value="C:proton-transporting V-type ATPase, V1 domain"/>
    <property type="evidence" value="ECO:0007669"/>
    <property type="project" value="InterPro"/>
</dbReference>